<dbReference type="Pfam" id="PF10277">
    <property type="entry name" value="Frag1"/>
    <property type="match status" value="1"/>
</dbReference>
<evidence type="ECO:0000313" key="9">
    <source>
        <dbReference type="Proteomes" id="UP001432027"/>
    </source>
</evidence>
<evidence type="ECO:0000256" key="3">
    <source>
        <dbReference type="ARBA" id="ARBA00022692"/>
    </source>
</evidence>
<evidence type="ECO:0000256" key="4">
    <source>
        <dbReference type="ARBA" id="ARBA00022989"/>
    </source>
</evidence>
<dbReference type="InterPro" id="IPR050911">
    <property type="entry name" value="DRAM/TMEM150_Autophagy_Mod"/>
</dbReference>
<evidence type="ECO:0000256" key="5">
    <source>
        <dbReference type="ARBA" id="ARBA00023136"/>
    </source>
</evidence>
<keyword evidence="9" id="KW-1185">Reference proteome</keyword>
<evidence type="ECO:0000256" key="6">
    <source>
        <dbReference type="SAM" id="Phobius"/>
    </source>
</evidence>
<comment type="subcellular location">
    <subcellularLocation>
        <location evidence="1">Endomembrane system</location>
        <topology evidence="1">Multi-pass membrane protein</topology>
    </subcellularLocation>
</comment>
<comment type="similarity">
    <text evidence="2">Belongs to the DRAM/TMEM150 family.</text>
</comment>
<dbReference type="Proteomes" id="UP001432027">
    <property type="component" value="Unassembled WGS sequence"/>
</dbReference>
<comment type="caution">
    <text evidence="8">The sequence shown here is derived from an EMBL/GenBank/DDBJ whole genome shotgun (WGS) entry which is preliminary data.</text>
</comment>
<feature type="transmembrane region" description="Helical" evidence="6">
    <location>
        <begin position="105"/>
        <end position="124"/>
    </location>
</feature>
<feature type="transmembrane region" description="Helical" evidence="6">
    <location>
        <begin position="31"/>
        <end position="49"/>
    </location>
</feature>
<name>A0AAV5T758_9BILA</name>
<evidence type="ECO:0000313" key="8">
    <source>
        <dbReference type="EMBL" id="GMS89993.1"/>
    </source>
</evidence>
<organism evidence="8 9">
    <name type="scientific">Pristionchus entomophagus</name>
    <dbReference type="NCBI Taxonomy" id="358040"/>
    <lineage>
        <taxon>Eukaryota</taxon>
        <taxon>Metazoa</taxon>
        <taxon>Ecdysozoa</taxon>
        <taxon>Nematoda</taxon>
        <taxon>Chromadorea</taxon>
        <taxon>Rhabditida</taxon>
        <taxon>Rhabditina</taxon>
        <taxon>Diplogasteromorpha</taxon>
        <taxon>Diplogasteroidea</taxon>
        <taxon>Neodiplogasteridae</taxon>
        <taxon>Pristionchus</taxon>
    </lineage>
</organism>
<sequence>IRSVIGGANGDLQWVLPFISDGGAFAPEKNIFALLQNISAVLIAFTIYVKHVQFVAFYENRRSDFFWRVLSIIATLIGFLAAFGLSLVGDFSEKDIPAMHDASAFITFGSAMVYICLSAGLSFLKPLLCSFPVAIVRVVLALVTLAALVFHTLVLDLDLGLFFPPGANITAYTGDTEPVFLDYDSPYFLHHTIATSSEWLLAVLIFAYFITVAEEFRKSSLTLPSINFHADQLLPIRKRPTEDELWK</sequence>
<keyword evidence="4 6" id="KW-1133">Transmembrane helix</keyword>
<keyword evidence="5 6" id="KW-0472">Membrane</keyword>
<reference evidence="8" key="1">
    <citation type="submission" date="2023-10" db="EMBL/GenBank/DDBJ databases">
        <title>Genome assembly of Pristionchus species.</title>
        <authorList>
            <person name="Yoshida K."/>
            <person name="Sommer R.J."/>
        </authorList>
    </citation>
    <scope>NUCLEOTIDE SEQUENCE</scope>
    <source>
        <strain evidence="8">RS0144</strain>
    </source>
</reference>
<proteinExistence type="inferred from homology"/>
<protein>
    <recommendedName>
        <fullName evidence="7">CWH43-like N-terminal domain-containing protein</fullName>
    </recommendedName>
</protein>
<dbReference type="AlphaFoldDB" id="A0AAV5T758"/>
<feature type="transmembrane region" description="Helical" evidence="6">
    <location>
        <begin position="131"/>
        <end position="154"/>
    </location>
</feature>
<accession>A0AAV5T758</accession>
<dbReference type="EMBL" id="BTSX01000003">
    <property type="protein sequence ID" value="GMS89993.1"/>
    <property type="molecule type" value="Genomic_DNA"/>
</dbReference>
<evidence type="ECO:0000256" key="1">
    <source>
        <dbReference type="ARBA" id="ARBA00004127"/>
    </source>
</evidence>
<dbReference type="PANTHER" id="PTHR21324">
    <property type="entry name" value="FASTING-INDUCIBLE INTEGRAL MEMBRANE PROTEIN TM6P1-RELATED"/>
    <property type="match status" value="1"/>
</dbReference>
<dbReference type="InterPro" id="IPR019402">
    <property type="entry name" value="CWH43_N"/>
</dbReference>
<feature type="non-terminal residue" evidence="8">
    <location>
        <position position="1"/>
    </location>
</feature>
<dbReference type="GO" id="GO:0012505">
    <property type="term" value="C:endomembrane system"/>
    <property type="evidence" value="ECO:0007669"/>
    <property type="project" value="UniProtKB-SubCell"/>
</dbReference>
<keyword evidence="3 6" id="KW-0812">Transmembrane</keyword>
<feature type="domain" description="CWH43-like N-terminal" evidence="7">
    <location>
        <begin position="9"/>
        <end position="218"/>
    </location>
</feature>
<dbReference type="PANTHER" id="PTHR21324:SF2">
    <property type="entry name" value="EG:22E5.9 PROTEIN"/>
    <property type="match status" value="1"/>
</dbReference>
<feature type="transmembrane region" description="Helical" evidence="6">
    <location>
        <begin position="65"/>
        <end position="85"/>
    </location>
</feature>
<evidence type="ECO:0000256" key="2">
    <source>
        <dbReference type="ARBA" id="ARBA00006565"/>
    </source>
</evidence>
<gene>
    <name evidence="8" type="ORF">PENTCL1PPCAC_12168</name>
</gene>
<feature type="transmembrane region" description="Helical" evidence="6">
    <location>
        <begin position="188"/>
        <end position="210"/>
    </location>
</feature>
<evidence type="ECO:0000259" key="7">
    <source>
        <dbReference type="Pfam" id="PF10277"/>
    </source>
</evidence>